<feature type="region of interest" description="Disordered" evidence="1">
    <location>
        <begin position="1"/>
        <end position="23"/>
    </location>
</feature>
<dbReference type="AlphaFoldDB" id="K0JTY1"/>
<accession>K0JTY1</accession>
<keyword evidence="2" id="KW-0812">Transmembrane</keyword>
<feature type="transmembrane region" description="Helical" evidence="2">
    <location>
        <begin position="115"/>
        <end position="137"/>
    </location>
</feature>
<dbReference type="PATRIC" id="fig|1179773.3.peg.2067"/>
<dbReference type="SUPFAM" id="SSF53167">
    <property type="entry name" value="Purine and uridine phosphorylases"/>
    <property type="match status" value="1"/>
</dbReference>
<proteinExistence type="predicted"/>
<feature type="transmembrane region" description="Helical" evidence="2">
    <location>
        <begin position="296"/>
        <end position="314"/>
    </location>
</feature>
<feature type="transmembrane region" description="Helical" evidence="2">
    <location>
        <begin position="143"/>
        <end position="168"/>
    </location>
</feature>
<keyword evidence="2" id="KW-0472">Membrane</keyword>
<keyword evidence="2" id="KW-1133">Transmembrane helix</keyword>
<feature type="compositionally biased region" description="Basic and acidic residues" evidence="1">
    <location>
        <begin position="1"/>
        <end position="11"/>
    </location>
</feature>
<dbReference type="STRING" id="1179773.BN6_20650"/>
<dbReference type="HOGENOM" id="CLU_421439_0_0_11"/>
<evidence type="ECO:0000313" key="5">
    <source>
        <dbReference type="Proteomes" id="UP000006281"/>
    </source>
</evidence>
<feature type="domain" description="Nucleoside phosphorylase" evidence="3">
    <location>
        <begin position="403"/>
        <end position="639"/>
    </location>
</feature>
<evidence type="ECO:0000313" key="4">
    <source>
        <dbReference type="EMBL" id="CCH29386.1"/>
    </source>
</evidence>
<dbReference type="Proteomes" id="UP000006281">
    <property type="component" value="Chromosome"/>
</dbReference>
<dbReference type="InterPro" id="IPR000845">
    <property type="entry name" value="Nucleoside_phosphorylase_d"/>
</dbReference>
<evidence type="ECO:0000256" key="2">
    <source>
        <dbReference type="SAM" id="Phobius"/>
    </source>
</evidence>
<sequence length="650" mass="71227">MSLPQKVDRSMEVPVPTSTPDRGLTWRESARAARTVLAAEHGRRARAAVRPRTSRGLVRDRAPLAVGLYAASRDGRLIRQGHDGFALLEPPLSRTPAPRWRGLAHAVVDRVDRNWGAVVLGTPPTLALLTATALALIPGTGLVALVPVLFTMVHVAVLLTAPLVLALLPRRAPGPDATRLSLLSGTHWTMTLFHQGNDQRVDELFDRVRERLRHLLTTELTATGRQQGTAADNVRVTESLVCLHDGVTTTRAQDLITARHPGTTWGDGADFSVARFDQHPDDAPRVPNPPLAFVRLYLWANVIVVLGLALLVSGQERAACLDRPCANAPTEYWDALIWTAYQLVWRQPPGTEAVSGFAAVIGWLLSPLLPLLLLVSFVAYRRHRRYLDHIRRTNGRTPMSTRLLVVTVTPEERDAVIDSFDRYTDNESTPDFRRGRVPTVRLGEIADTEVFLIQVPTAGGVGASTVSQVAADVIRDLKPHCAIITGICYGLKPVEQELGDVLVSAVIRDLDHAKLTDVDGRVVRQDRSERVAPSPVLHTAAIAAQRQWQRQSGLRVRFGEILSWNKLVNSELVVTDLRERYPDAIGADMEGAAFYAVTRWAGVESILIKSICDWADGTKDDSHHVVAAANAAGFVLHLVRVGAITVGHRC</sequence>
<protein>
    <recommendedName>
        <fullName evidence="3">Nucleoside phosphorylase domain-containing protein</fullName>
    </recommendedName>
</protein>
<dbReference type="PANTHER" id="PTHR46832:SF1">
    <property type="entry name" value="5'-METHYLTHIOADENOSINE_S-ADENOSYLHOMOCYSTEINE NUCLEOSIDASE"/>
    <property type="match status" value="1"/>
</dbReference>
<keyword evidence="5" id="KW-1185">Reference proteome</keyword>
<dbReference type="PANTHER" id="PTHR46832">
    <property type="entry name" value="5'-METHYLTHIOADENOSINE/S-ADENOSYLHOMOCYSTEINE NUCLEOSIDASE"/>
    <property type="match status" value="1"/>
</dbReference>
<dbReference type="InterPro" id="IPR035994">
    <property type="entry name" value="Nucleoside_phosphorylase_sf"/>
</dbReference>
<dbReference type="Pfam" id="PF01048">
    <property type="entry name" value="PNP_UDP_1"/>
    <property type="match status" value="1"/>
</dbReference>
<feature type="transmembrane region" description="Helical" evidence="2">
    <location>
        <begin position="353"/>
        <end position="380"/>
    </location>
</feature>
<dbReference type="GO" id="GO:0008930">
    <property type="term" value="F:methylthioadenosine nucleosidase activity"/>
    <property type="evidence" value="ECO:0007669"/>
    <property type="project" value="TreeGrafter"/>
</dbReference>
<name>K0JTY1_SACES</name>
<dbReference type="GO" id="GO:0009116">
    <property type="term" value="P:nucleoside metabolic process"/>
    <property type="evidence" value="ECO:0007669"/>
    <property type="project" value="InterPro"/>
</dbReference>
<dbReference type="GO" id="GO:0005829">
    <property type="term" value="C:cytosol"/>
    <property type="evidence" value="ECO:0007669"/>
    <property type="project" value="TreeGrafter"/>
</dbReference>
<dbReference type="KEGG" id="sesp:BN6_20650"/>
<gene>
    <name evidence="4" type="ordered locus">BN6_20650</name>
</gene>
<organism evidence="4 5">
    <name type="scientific">Saccharothrix espanaensis (strain ATCC 51144 / DSM 44229 / JCM 9112 / NBRC 15066 / NRRL 15764)</name>
    <dbReference type="NCBI Taxonomy" id="1179773"/>
    <lineage>
        <taxon>Bacteria</taxon>
        <taxon>Bacillati</taxon>
        <taxon>Actinomycetota</taxon>
        <taxon>Actinomycetes</taxon>
        <taxon>Pseudonocardiales</taxon>
        <taxon>Pseudonocardiaceae</taxon>
        <taxon>Saccharothrix</taxon>
    </lineage>
</organism>
<dbReference type="Gene3D" id="3.40.50.1580">
    <property type="entry name" value="Nucleoside phosphorylase domain"/>
    <property type="match status" value="1"/>
</dbReference>
<dbReference type="eggNOG" id="COG0775">
    <property type="taxonomic scope" value="Bacteria"/>
</dbReference>
<dbReference type="EMBL" id="HE804045">
    <property type="protein sequence ID" value="CCH29386.1"/>
    <property type="molecule type" value="Genomic_DNA"/>
</dbReference>
<reference evidence="4 5" key="1">
    <citation type="journal article" date="2012" name="BMC Genomics">
        <title>Complete genome sequence of Saccharothrix espanaensis DSM 44229T and comparison to the other completely sequenced Pseudonocardiaceae.</title>
        <authorList>
            <person name="Strobel T."/>
            <person name="Al-Dilaimi A."/>
            <person name="Blom J."/>
            <person name="Gessner A."/>
            <person name="Kalinowski J."/>
            <person name="Luzhetska M."/>
            <person name="Puhler A."/>
            <person name="Szczepanowski R."/>
            <person name="Bechthold A."/>
            <person name="Ruckert C."/>
        </authorList>
    </citation>
    <scope>NUCLEOTIDE SEQUENCE [LARGE SCALE GENOMIC DNA]</scope>
    <source>
        <strain evidence="5">ATCC 51144 / DSM 44229 / JCM 9112 / NBRC 15066 / NRRL 15764</strain>
    </source>
</reference>
<dbReference type="GO" id="GO:0008782">
    <property type="term" value="F:adenosylhomocysteine nucleosidase activity"/>
    <property type="evidence" value="ECO:0007669"/>
    <property type="project" value="TreeGrafter"/>
</dbReference>
<dbReference type="GO" id="GO:0019284">
    <property type="term" value="P:L-methionine salvage from S-adenosylmethionine"/>
    <property type="evidence" value="ECO:0007669"/>
    <property type="project" value="TreeGrafter"/>
</dbReference>
<evidence type="ECO:0000259" key="3">
    <source>
        <dbReference type="Pfam" id="PF01048"/>
    </source>
</evidence>
<evidence type="ECO:0000256" key="1">
    <source>
        <dbReference type="SAM" id="MobiDB-lite"/>
    </source>
</evidence>